<dbReference type="Proteomes" id="UP000437068">
    <property type="component" value="Unassembled WGS sequence"/>
</dbReference>
<dbReference type="EMBL" id="QXGD01000696">
    <property type="protein sequence ID" value="KAE9228142.1"/>
    <property type="molecule type" value="Genomic_DNA"/>
</dbReference>
<evidence type="ECO:0000313" key="8">
    <source>
        <dbReference type="EMBL" id="KAE9243393.1"/>
    </source>
</evidence>
<dbReference type="Proteomes" id="UP000460718">
    <property type="component" value="Unassembled WGS sequence"/>
</dbReference>
<evidence type="ECO:0000313" key="15">
    <source>
        <dbReference type="Proteomes" id="UP000441208"/>
    </source>
</evidence>
<evidence type="ECO:0000313" key="10">
    <source>
        <dbReference type="Proteomes" id="UP000429523"/>
    </source>
</evidence>
<evidence type="ECO:0000313" key="18">
    <source>
        <dbReference type="Proteomes" id="UP000488956"/>
    </source>
</evidence>
<dbReference type="EMBL" id="QXGE01000666">
    <property type="protein sequence ID" value="KAE9306346.1"/>
    <property type="molecule type" value="Genomic_DNA"/>
</dbReference>
<dbReference type="EMBL" id="QXGF01000244">
    <property type="protein sequence ID" value="KAE8943581.1"/>
    <property type="molecule type" value="Genomic_DNA"/>
</dbReference>
<proteinExistence type="predicted"/>
<gene>
    <name evidence="9" type="ORF">PF001_g12161</name>
    <name evidence="7" type="ORF">PF002_g13625</name>
    <name evidence="8" type="ORF">PF004_g6159</name>
    <name evidence="6" type="ORF">PF005_g12165</name>
    <name evidence="5" type="ORF">PF006_g15674</name>
    <name evidence="3" type="ORF">PF007_g12269</name>
    <name evidence="1" type="ORF">PF009_g6690</name>
    <name evidence="4" type="ORF">PF010_g9658</name>
    <name evidence="2" type="ORF">PF011_g11585</name>
</gene>
<dbReference type="Proteomes" id="UP000488956">
    <property type="component" value="Unassembled WGS sequence"/>
</dbReference>
<evidence type="ECO:0000313" key="11">
    <source>
        <dbReference type="Proteomes" id="UP000433483"/>
    </source>
</evidence>
<evidence type="ECO:0000313" key="5">
    <source>
        <dbReference type="EMBL" id="KAE9130816.1"/>
    </source>
</evidence>
<keyword evidence="11" id="KW-1185">Reference proteome</keyword>
<evidence type="ECO:0000313" key="9">
    <source>
        <dbReference type="EMBL" id="KAE9306346.1"/>
    </source>
</evidence>
<dbReference type="Proteomes" id="UP000441208">
    <property type="component" value="Unassembled WGS sequence"/>
</dbReference>
<dbReference type="Proteomes" id="UP000440732">
    <property type="component" value="Unassembled WGS sequence"/>
</dbReference>
<sequence length="65" mass="7117">MWRIALPAVSLTASLAIVLAAFSSFISSIHKITSSTSSSFSVLDSVMKFQHQPRRSLRHENISAV</sequence>
<evidence type="ECO:0000313" key="16">
    <source>
        <dbReference type="Proteomes" id="UP000460718"/>
    </source>
</evidence>
<organism evidence="1 10">
    <name type="scientific">Phytophthora fragariae</name>
    <dbReference type="NCBI Taxonomy" id="53985"/>
    <lineage>
        <taxon>Eukaryota</taxon>
        <taxon>Sar</taxon>
        <taxon>Stramenopiles</taxon>
        <taxon>Oomycota</taxon>
        <taxon>Peronosporomycetes</taxon>
        <taxon>Peronosporales</taxon>
        <taxon>Peronosporaceae</taxon>
        <taxon>Phytophthora</taxon>
    </lineage>
</organism>
<evidence type="ECO:0000313" key="6">
    <source>
        <dbReference type="EMBL" id="KAE9208571.1"/>
    </source>
</evidence>
<dbReference type="Proteomes" id="UP000429523">
    <property type="component" value="Unassembled WGS sequence"/>
</dbReference>
<dbReference type="EMBL" id="QXFW01000646">
    <property type="protein sequence ID" value="KAE9006442.1"/>
    <property type="molecule type" value="Genomic_DNA"/>
</dbReference>
<comment type="caution">
    <text evidence="1">The sequence shown here is derived from an EMBL/GenBank/DDBJ whole genome shotgun (WGS) entry which is preliminary data.</text>
</comment>
<evidence type="ECO:0000313" key="4">
    <source>
        <dbReference type="EMBL" id="KAE9114557.1"/>
    </source>
</evidence>
<dbReference type="EMBL" id="QXFZ01000639">
    <property type="protein sequence ID" value="KAE9109373.1"/>
    <property type="molecule type" value="Genomic_DNA"/>
</dbReference>
<evidence type="ECO:0000313" key="7">
    <source>
        <dbReference type="EMBL" id="KAE9228142.1"/>
    </source>
</evidence>
<evidence type="ECO:0000313" key="13">
    <source>
        <dbReference type="Proteomes" id="UP000440367"/>
    </source>
</evidence>
<dbReference type="EMBL" id="QXGA01001045">
    <property type="protein sequence ID" value="KAE9130816.1"/>
    <property type="molecule type" value="Genomic_DNA"/>
</dbReference>
<evidence type="ECO:0000313" key="14">
    <source>
        <dbReference type="Proteomes" id="UP000440732"/>
    </source>
</evidence>
<dbReference type="EMBL" id="QXGC01000244">
    <property type="protein sequence ID" value="KAE9243393.1"/>
    <property type="molecule type" value="Genomic_DNA"/>
</dbReference>
<protein>
    <submittedName>
        <fullName evidence="1">Uncharacterized protein</fullName>
    </submittedName>
</protein>
<dbReference type="Proteomes" id="UP000476176">
    <property type="component" value="Unassembled WGS sequence"/>
</dbReference>
<evidence type="ECO:0000313" key="3">
    <source>
        <dbReference type="EMBL" id="KAE9109373.1"/>
    </source>
</evidence>
<dbReference type="EMBL" id="QXFX01000468">
    <property type="protein sequence ID" value="KAE9114557.1"/>
    <property type="molecule type" value="Genomic_DNA"/>
</dbReference>
<evidence type="ECO:0000313" key="2">
    <source>
        <dbReference type="EMBL" id="KAE9006442.1"/>
    </source>
</evidence>
<evidence type="ECO:0000313" key="1">
    <source>
        <dbReference type="EMBL" id="KAE8943581.1"/>
    </source>
</evidence>
<evidence type="ECO:0000313" key="12">
    <source>
        <dbReference type="Proteomes" id="UP000437068"/>
    </source>
</evidence>
<dbReference type="AlphaFoldDB" id="A0A6A3FGQ1"/>
<evidence type="ECO:0000313" key="17">
    <source>
        <dbReference type="Proteomes" id="UP000476176"/>
    </source>
</evidence>
<dbReference type="EMBL" id="QXGB01000634">
    <property type="protein sequence ID" value="KAE9208571.1"/>
    <property type="molecule type" value="Genomic_DNA"/>
</dbReference>
<dbReference type="Proteomes" id="UP000433483">
    <property type="component" value="Unassembled WGS sequence"/>
</dbReference>
<reference evidence="10 11" key="1">
    <citation type="submission" date="2018-08" db="EMBL/GenBank/DDBJ databases">
        <title>Genomic investigation of the strawberry pathogen Phytophthora fragariae indicates pathogenicity is determined by transcriptional variation in three key races.</title>
        <authorList>
            <person name="Adams T.M."/>
            <person name="Armitage A.D."/>
            <person name="Sobczyk M.K."/>
            <person name="Bates H.J."/>
            <person name="Dunwell J.M."/>
            <person name="Nellist C.F."/>
            <person name="Harrison R.J."/>
        </authorList>
    </citation>
    <scope>NUCLEOTIDE SEQUENCE [LARGE SCALE GENOMIC DNA]</scope>
    <source>
        <strain evidence="9 12">A4</strain>
        <strain evidence="7 13">BC-1</strain>
        <strain evidence="8 17">BC-23</strain>
        <strain evidence="6 11">NOV-27</strain>
        <strain evidence="5 14">NOV-5</strain>
        <strain evidence="3 15">NOV-71</strain>
        <strain evidence="1 10">NOV-9</strain>
        <strain evidence="4 18">ONT-3</strain>
        <strain evidence="2 16">SCRP245</strain>
    </source>
</reference>
<name>A0A6A3FGQ1_9STRA</name>
<dbReference type="Proteomes" id="UP000440367">
    <property type="component" value="Unassembled WGS sequence"/>
</dbReference>
<accession>A0A6A3FGQ1</accession>